<evidence type="ECO:0000313" key="2">
    <source>
        <dbReference type="EMBL" id="VUX54972.1"/>
    </source>
</evidence>
<name>A0A7D9H559_9GAMM</name>
<sequence length="81" mass="9096">MSWDGTHLSKKRPVSASASNPRSGHACGMLTEIYIEALLVDEGLADQVWEAWNKGEIDDWVAWFAWLLITSSNLKILCYAK</sequence>
<dbReference type="EMBL" id="LR633966">
    <property type="protein sequence ID" value="VUX54972.1"/>
    <property type="molecule type" value="Genomic_DNA"/>
</dbReference>
<dbReference type="AlphaFoldDB" id="A0A7D9H559"/>
<evidence type="ECO:0000256" key="1">
    <source>
        <dbReference type="SAM" id="MobiDB-lite"/>
    </source>
</evidence>
<gene>
    <name evidence="2" type="ORF">JTBB02_V1_60015</name>
</gene>
<accession>A0A7D9H559</accession>
<reference evidence="2" key="1">
    <citation type="submission" date="2019-07" db="EMBL/GenBank/DDBJ databases">
        <authorList>
            <person name="Weber M."/>
            <person name="Kostadinov I."/>
            <person name="Kostadinov D I."/>
        </authorList>
    </citation>
    <scope>NUCLEOTIDE SEQUENCE</scope>
    <source>
        <strain evidence="2">Gfbio:sag-sample-b02:053724c1-46a9-4a36-b237-ea2bf867836b</strain>
    </source>
</reference>
<proteinExistence type="predicted"/>
<organism evidence="2">
    <name type="scientific">uncultured Woeseiaceae bacterium</name>
    <dbReference type="NCBI Taxonomy" id="1983305"/>
    <lineage>
        <taxon>Bacteria</taxon>
        <taxon>Pseudomonadati</taxon>
        <taxon>Pseudomonadota</taxon>
        <taxon>Gammaproteobacteria</taxon>
        <taxon>Woeseiales</taxon>
        <taxon>Woeseiaceae</taxon>
        <taxon>environmental samples</taxon>
    </lineage>
</organism>
<feature type="region of interest" description="Disordered" evidence="1">
    <location>
        <begin position="1"/>
        <end position="24"/>
    </location>
</feature>
<protein>
    <submittedName>
        <fullName evidence="2">Uncharacterized protein</fullName>
    </submittedName>
</protein>